<dbReference type="InterPro" id="IPR000123">
    <property type="entry name" value="Reverse_transcriptase_msDNA"/>
</dbReference>
<dbReference type="EMBL" id="FNIR01000011">
    <property type="protein sequence ID" value="SDP22929.1"/>
    <property type="molecule type" value="Genomic_DNA"/>
</dbReference>
<comment type="catalytic activity">
    <reaction evidence="9">
        <text>DNA(n) + a 2'-deoxyribonucleoside 5'-triphosphate = DNA(n+1) + diphosphate</text>
        <dbReference type="Rhea" id="RHEA:22508"/>
        <dbReference type="Rhea" id="RHEA-COMP:17339"/>
        <dbReference type="Rhea" id="RHEA-COMP:17340"/>
        <dbReference type="ChEBI" id="CHEBI:33019"/>
        <dbReference type="ChEBI" id="CHEBI:61560"/>
        <dbReference type="ChEBI" id="CHEBI:173112"/>
        <dbReference type="EC" id="2.7.7.49"/>
    </reaction>
</comment>
<dbReference type="STRING" id="1052260.SAMN05660199_03419"/>
<name>A0A1H0R193_9ACTN</name>
<dbReference type="CDD" id="cd03487">
    <property type="entry name" value="RT_Bac_retron_II"/>
    <property type="match status" value="1"/>
</dbReference>
<dbReference type="InterPro" id="IPR043502">
    <property type="entry name" value="DNA/RNA_pol_sf"/>
</dbReference>
<evidence type="ECO:0000256" key="1">
    <source>
        <dbReference type="ARBA" id="ARBA00012493"/>
    </source>
</evidence>
<dbReference type="GO" id="GO:0051607">
    <property type="term" value="P:defense response to virus"/>
    <property type="evidence" value="ECO:0007669"/>
    <property type="project" value="UniProtKB-KW"/>
</dbReference>
<feature type="domain" description="Reverse transcriptase" evidence="10">
    <location>
        <begin position="171"/>
        <end position="366"/>
    </location>
</feature>
<dbReference type="GO" id="GO:0046872">
    <property type="term" value="F:metal ion binding"/>
    <property type="evidence" value="ECO:0007669"/>
    <property type="project" value="UniProtKB-KW"/>
</dbReference>
<keyword evidence="7" id="KW-0051">Antiviral defense</keyword>
<dbReference type="SUPFAM" id="SSF56672">
    <property type="entry name" value="DNA/RNA polymerases"/>
    <property type="match status" value="1"/>
</dbReference>
<dbReference type="PANTHER" id="PTHR34047">
    <property type="entry name" value="NUCLEAR INTRON MATURASE 1, MITOCHONDRIAL-RELATED"/>
    <property type="match status" value="1"/>
</dbReference>
<dbReference type="RefSeq" id="WP_109504761.1">
    <property type="nucleotide sequence ID" value="NZ_FNIR01000011.1"/>
</dbReference>
<reference evidence="12" key="1">
    <citation type="submission" date="2016-10" db="EMBL/GenBank/DDBJ databases">
        <authorList>
            <person name="Varghese N."/>
            <person name="Submissions S."/>
        </authorList>
    </citation>
    <scope>NUCLEOTIDE SEQUENCE [LARGE SCALE GENOMIC DNA]</scope>
    <source>
        <strain evidence="12">DSM 45843</strain>
    </source>
</reference>
<evidence type="ECO:0000256" key="7">
    <source>
        <dbReference type="ARBA" id="ARBA00023118"/>
    </source>
</evidence>
<keyword evidence="12" id="KW-1185">Reference proteome</keyword>
<dbReference type="PANTHER" id="PTHR34047:SF7">
    <property type="entry name" value="RNA-DIRECTED DNA POLYMERASE"/>
    <property type="match status" value="1"/>
</dbReference>
<dbReference type="InterPro" id="IPR051083">
    <property type="entry name" value="GrpII_Intron_Splice-Mob/Def"/>
</dbReference>
<evidence type="ECO:0000256" key="9">
    <source>
        <dbReference type="ARBA" id="ARBA00048173"/>
    </source>
</evidence>
<proteinExistence type="inferred from homology"/>
<keyword evidence="2" id="KW-0808">Transferase</keyword>
<protein>
    <recommendedName>
        <fullName evidence="1">RNA-directed DNA polymerase</fullName>
        <ecNumber evidence="1">2.7.7.49</ecNumber>
    </recommendedName>
</protein>
<evidence type="ECO:0000256" key="4">
    <source>
        <dbReference type="ARBA" id="ARBA00022723"/>
    </source>
</evidence>
<keyword evidence="5" id="KW-0460">Magnesium</keyword>
<dbReference type="AlphaFoldDB" id="A0A1H0R193"/>
<evidence type="ECO:0000256" key="3">
    <source>
        <dbReference type="ARBA" id="ARBA00022695"/>
    </source>
</evidence>
<dbReference type="GO" id="GO:0003723">
    <property type="term" value="F:RNA binding"/>
    <property type="evidence" value="ECO:0007669"/>
    <property type="project" value="InterPro"/>
</dbReference>
<dbReference type="Proteomes" id="UP000199088">
    <property type="component" value="Unassembled WGS sequence"/>
</dbReference>
<accession>A0A1H0R193</accession>
<evidence type="ECO:0000313" key="12">
    <source>
        <dbReference type="Proteomes" id="UP000199088"/>
    </source>
</evidence>
<comment type="similarity">
    <text evidence="8">Belongs to the bacterial reverse transcriptase family.</text>
</comment>
<dbReference type="GO" id="GO:0003964">
    <property type="term" value="F:RNA-directed DNA polymerase activity"/>
    <property type="evidence" value="ECO:0007669"/>
    <property type="project" value="UniProtKB-KW"/>
</dbReference>
<sequence>MNQRTPPGTHTARALSAAFLGAPHWTVDALVAHGRRALDPAPDWLAGVAAAAVEAWREPPRDAPREFARFLLAVRTQLAAVPPAYDDEEDLPPRPAEPRVRAWLPAATAMGRTPWPVHPLHDLADVAELLGTDLDHLAWYADPQGRQRHEPAGHLQLYRRRWLARPGRVPRLLEVPTPRLRAVQRVLLDAVLAPIPAHPAAHGFVPGRSALTGARQHVGADVVLTMDLAAFFATVTAGRVWATLRTAGYPEPVATLLTGLCTTRATRDDLATMPGGGTDAARDHARAALARPHLPQGAPTSPQLANLAAHRLDRRLDGLAAAAGAAYTRYADDLSFSGGRGTAALRDRVAGIVVDEGFAVQPAKTRVRGRGARQTVTGVVVNERTSLPRAELDALRARLTNAVRRGPSAADLAAFDGDVHALRRHLTGRVAWVAQVHPARGERLAALLADVDWGRRDTSL</sequence>
<evidence type="ECO:0000256" key="8">
    <source>
        <dbReference type="ARBA" id="ARBA00034120"/>
    </source>
</evidence>
<evidence type="ECO:0000259" key="10">
    <source>
        <dbReference type="Pfam" id="PF00078"/>
    </source>
</evidence>
<dbReference type="Pfam" id="PF00078">
    <property type="entry name" value="RVT_1"/>
    <property type="match status" value="1"/>
</dbReference>
<evidence type="ECO:0000256" key="2">
    <source>
        <dbReference type="ARBA" id="ARBA00022679"/>
    </source>
</evidence>
<organism evidence="11 12">
    <name type="scientific">Klenkia soli</name>
    <dbReference type="NCBI Taxonomy" id="1052260"/>
    <lineage>
        <taxon>Bacteria</taxon>
        <taxon>Bacillati</taxon>
        <taxon>Actinomycetota</taxon>
        <taxon>Actinomycetes</taxon>
        <taxon>Geodermatophilales</taxon>
        <taxon>Geodermatophilaceae</taxon>
        <taxon>Klenkia</taxon>
    </lineage>
</organism>
<dbReference type="EC" id="2.7.7.49" evidence="1"/>
<keyword evidence="6 11" id="KW-0695">RNA-directed DNA polymerase</keyword>
<gene>
    <name evidence="11" type="ORF">SAMN05660199_03419</name>
</gene>
<evidence type="ECO:0000313" key="11">
    <source>
        <dbReference type="EMBL" id="SDP22929.1"/>
    </source>
</evidence>
<evidence type="ECO:0000256" key="5">
    <source>
        <dbReference type="ARBA" id="ARBA00022842"/>
    </source>
</evidence>
<keyword evidence="3" id="KW-0548">Nucleotidyltransferase</keyword>
<keyword evidence="4" id="KW-0479">Metal-binding</keyword>
<dbReference type="PRINTS" id="PR00866">
    <property type="entry name" value="RNADNAPOLMS"/>
</dbReference>
<evidence type="ECO:0000256" key="6">
    <source>
        <dbReference type="ARBA" id="ARBA00022918"/>
    </source>
</evidence>
<dbReference type="InterPro" id="IPR000477">
    <property type="entry name" value="RT_dom"/>
</dbReference>